<dbReference type="EMBL" id="KV453841">
    <property type="protein sequence ID" value="ODV91836.1"/>
    <property type="molecule type" value="Genomic_DNA"/>
</dbReference>
<accession>A0A1E4TJB6</accession>
<reference evidence="3" key="1">
    <citation type="submission" date="2016-02" db="EMBL/GenBank/DDBJ databases">
        <title>Comparative genomics of biotechnologically important yeasts.</title>
        <authorList>
            <consortium name="DOE Joint Genome Institute"/>
            <person name="Riley R."/>
            <person name="Haridas S."/>
            <person name="Wolfe K.H."/>
            <person name="Lopes M.R."/>
            <person name="Hittinger C.T."/>
            <person name="Goker M."/>
            <person name="Salamov A."/>
            <person name="Wisecaver J."/>
            <person name="Long T.M."/>
            <person name="Aerts A.L."/>
            <person name="Barry K."/>
            <person name="Choi C."/>
            <person name="Clum A."/>
            <person name="Coughlan A.Y."/>
            <person name="Deshpande S."/>
            <person name="Douglass A.P."/>
            <person name="Hanson S.J."/>
            <person name="Klenk H.-P."/>
            <person name="Labutti K."/>
            <person name="Lapidus A."/>
            <person name="Lindquist E."/>
            <person name="Lipzen A."/>
            <person name="Meier-Kolthoff J.P."/>
            <person name="Ohm R.A."/>
            <person name="Otillar R.P."/>
            <person name="Pangilinan J."/>
            <person name="Peng Y."/>
            <person name="Rokas A."/>
            <person name="Rosa C.A."/>
            <person name="Scheuner C."/>
            <person name="Sibirny A.A."/>
            <person name="Slot J.C."/>
            <person name="Stielow J.B."/>
            <person name="Sun H."/>
            <person name="Kurtzman C.P."/>
            <person name="Blackwell M."/>
            <person name="Jeffries T.W."/>
            <person name="Grigoriev I.V."/>
        </authorList>
    </citation>
    <scope>NUCLEOTIDE SEQUENCE [LARGE SCALE GENOMIC DNA]</scope>
    <source>
        <strain evidence="3">NRRL Y-17796</strain>
    </source>
</reference>
<sequence length="179" mass="20770">MSLVETEMAASRAHRFSWIRRANEYDSANQRMVTTQHTEDVQIQDQESAQETVEDQPKADNTNQSDTDHGTPILVHIKHRKSRECAAYSDNESVQDLFRGDCIEERTVKYNTDMRYIHLMLAAKNARRSFKYARLSLKELVKQGLIEIYRSAQGTWSIEQPRPERNLDGSSRHVRSDAE</sequence>
<evidence type="ECO:0000313" key="2">
    <source>
        <dbReference type="EMBL" id="ODV91836.1"/>
    </source>
</evidence>
<feature type="compositionally biased region" description="Polar residues" evidence="1">
    <location>
        <begin position="31"/>
        <end position="51"/>
    </location>
</feature>
<gene>
    <name evidence="2" type="ORF">CANCADRAFT_76097</name>
</gene>
<feature type="region of interest" description="Disordered" evidence="1">
    <location>
        <begin position="31"/>
        <end position="70"/>
    </location>
</feature>
<dbReference type="Proteomes" id="UP000095023">
    <property type="component" value="Unassembled WGS sequence"/>
</dbReference>
<name>A0A1E4TJB6_9ASCO</name>
<proteinExistence type="predicted"/>
<organism evidence="2 3">
    <name type="scientific">Tortispora caseinolytica NRRL Y-17796</name>
    <dbReference type="NCBI Taxonomy" id="767744"/>
    <lineage>
        <taxon>Eukaryota</taxon>
        <taxon>Fungi</taxon>
        <taxon>Dikarya</taxon>
        <taxon>Ascomycota</taxon>
        <taxon>Saccharomycotina</taxon>
        <taxon>Trigonopsidomycetes</taxon>
        <taxon>Trigonopsidales</taxon>
        <taxon>Trigonopsidaceae</taxon>
        <taxon>Tortispora</taxon>
    </lineage>
</organism>
<feature type="compositionally biased region" description="Basic and acidic residues" evidence="1">
    <location>
        <begin position="161"/>
        <end position="179"/>
    </location>
</feature>
<evidence type="ECO:0000256" key="1">
    <source>
        <dbReference type="SAM" id="MobiDB-lite"/>
    </source>
</evidence>
<feature type="region of interest" description="Disordered" evidence="1">
    <location>
        <begin position="157"/>
        <end position="179"/>
    </location>
</feature>
<protein>
    <submittedName>
        <fullName evidence="2">Uncharacterized protein</fullName>
    </submittedName>
</protein>
<keyword evidence="3" id="KW-1185">Reference proteome</keyword>
<evidence type="ECO:0000313" key="3">
    <source>
        <dbReference type="Proteomes" id="UP000095023"/>
    </source>
</evidence>
<dbReference type="AlphaFoldDB" id="A0A1E4TJB6"/>